<protein>
    <recommendedName>
        <fullName evidence="3">Retrovirus-related Pol polyprotein from transposon TNT 1-94-like beta-barrel domain-containing protein</fullName>
    </recommendedName>
</protein>
<evidence type="ECO:0000313" key="5">
    <source>
        <dbReference type="Proteomes" id="UP000596661"/>
    </source>
</evidence>
<feature type="domain" description="Retrovirus-related Pol polyprotein from transposon TNT 1-94-like beta-barrel" evidence="3">
    <location>
        <begin position="176"/>
        <end position="250"/>
    </location>
</feature>
<feature type="coiled-coil region" evidence="1">
    <location>
        <begin position="54"/>
        <end position="95"/>
    </location>
</feature>
<feature type="compositionally biased region" description="Basic and acidic residues" evidence="2">
    <location>
        <begin position="263"/>
        <end position="282"/>
    </location>
</feature>
<keyword evidence="5" id="KW-1185">Reference proteome</keyword>
<evidence type="ECO:0000259" key="3">
    <source>
        <dbReference type="Pfam" id="PF22936"/>
    </source>
</evidence>
<dbReference type="Proteomes" id="UP000596661">
    <property type="component" value="Chromosome 7"/>
</dbReference>
<sequence>MCLPNFGYNTLLQHGVTVKRKRILLPVKAQMKTNKGQNAYEEMFAQWEYMTKQIRGLKSTLEQVETEKGKLEDTVKNLNRLLNEKENEIYKLTTDLIRTKQALQFIPPGTAAINQSLQLQKPYGYRTSLGYKMLYKQGNDLSVENSLTSTVDLTKKDDEKPDIPATVNEPDSSEQWYFDNGCSRHMTGNKKLLVNYKEEKEGAVKFGDGNKGNIAGKGDVNLNGVAQLTGVLYVKGLKANLISIGQLCDNNSFAEAPKLQKPLKTDEVSSSKRNSRDESIQG</sequence>
<dbReference type="InterPro" id="IPR054722">
    <property type="entry name" value="PolX-like_BBD"/>
</dbReference>
<organism evidence="4 5">
    <name type="scientific">Cannabis sativa</name>
    <name type="common">Hemp</name>
    <name type="synonym">Marijuana</name>
    <dbReference type="NCBI Taxonomy" id="3483"/>
    <lineage>
        <taxon>Eukaryota</taxon>
        <taxon>Viridiplantae</taxon>
        <taxon>Streptophyta</taxon>
        <taxon>Embryophyta</taxon>
        <taxon>Tracheophyta</taxon>
        <taxon>Spermatophyta</taxon>
        <taxon>Magnoliopsida</taxon>
        <taxon>eudicotyledons</taxon>
        <taxon>Gunneridae</taxon>
        <taxon>Pentapetalae</taxon>
        <taxon>rosids</taxon>
        <taxon>fabids</taxon>
        <taxon>Rosales</taxon>
        <taxon>Cannabaceae</taxon>
        <taxon>Cannabis</taxon>
    </lineage>
</organism>
<evidence type="ECO:0000256" key="1">
    <source>
        <dbReference type="SAM" id="Coils"/>
    </source>
</evidence>
<feature type="region of interest" description="Disordered" evidence="2">
    <location>
        <begin position="258"/>
        <end position="282"/>
    </location>
</feature>
<keyword evidence="1" id="KW-0175">Coiled coil</keyword>
<dbReference type="Gramene" id="evm.model.07.844">
    <property type="protein sequence ID" value="cds.evm.model.07.844"/>
    <property type="gene ID" value="evm.TU.07.844"/>
</dbReference>
<dbReference type="EnsemblPlants" id="evm.model.07.844">
    <property type="protein sequence ID" value="cds.evm.model.07.844"/>
    <property type="gene ID" value="evm.TU.07.844"/>
</dbReference>
<reference evidence="4" key="2">
    <citation type="submission" date="2021-03" db="UniProtKB">
        <authorList>
            <consortium name="EnsemblPlants"/>
        </authorList>
    </citation>
    <scope>IDENTIFICATION</scope>
</reference>
<evidence type="ECO:0000256" key="2">
    <source>
        <dbReference type="SAM" id="MobiDB-lite"/>
    </source>
</evidence>
<dbReference type="Pfam" id="PF22936">
    <property type="entry name" value="Pol_BBD"/>
    <property type="match status" value="1"/>
</dbReference>
<evidence type="ECO:0000313" key="4">
    <source>
        <dbReference type="EnsemblPlants" id="cds.evm.model.07.844"/>
    </source>
</evidence>
<accession>A0A803Q6Q1</accession>
<dbReference type="AlphaFoldDB" id="A0A803Q6Q1"/>
<dbReference type="EMBL" id="UZAU01000649">
    <property type="status" value="NOT_ANNOTATED_CDS"/>
    <property type="molecule type" value="Genomic_DNA"/>
</dbReference>
<reference evidence="4" key="1">
    <citation type="submission" date="2018-11" db="EMBL/GenBank/DDBJ databases">
        <authorList>
            <person name="Grassa J C."/>
        </authorList>
    </citation>
    <scope>NUCLEOTIDE SEQUENCE [LARGE SCALE GENOMIC DNA]</scope>
</reference>
<proteinExistence type="predicted"/>
<name>A0A803Q6Q1_CANSA</name>